<feature type="region of interest" description="Disordered" evidence="1">
    <location>
        <begin position="127"/>
        <end position="177"/>
    </location>
</feature>
<dbReference type="InterPro" id="IPR007313">
    <property type="entry name" value="FxsA"/>
</dbReference>
<proteinExistence type="predicted"/>
<dbReference type="NCBIfam" id="NF008528">
    <property type="entry name" value="PRK11463.1-2"/>
    <property type="match status" value="1"/>
</dbReference>
<name>A0A934QH33_9PROT</name>
<keyword evidence="2" id="KW-1133">Transmembrane helix</keyword>
<gene>
    <name evidence="3" type="ORF">CKO21_06415</name>
</gene>
<organism evidence="3 4">
    <name type="scientific">Rhodovibrio salinarum</name>
    <dbReference type="NCBI Taxonomy" id="1087"/>
    <lineage>
        <taxon>Bacteria</taxon>
        <taxon>Pseudomonadati</taxon>
        <taxon>Pseudomonadota</taxon>
        <taxon>Alphaproteobacteria</taxon>
        <taxon>Rhodospirillales</taxon>
        <taxon>Rhodovibrionaceae</taxon>
        <taxon>Rhodovibrio</taxon>
    </lineage>
</organism>
<accession>A0A934QH33</accession>
<evidence type="ECO:0000256" key="1">
    <source>
        <dbReference type="SAM" id="MobiDB-lite"/>
    </source>
</evidence>
<keyword evidence="4" id="KW-1185">Reference proteome</keyword>
<reference evidence="3" key="2">
    <citation type="journal article" date="2020" name="Microorganisms">
        <title>Osmotic Adaptation and Compatible Solute Biosynthesis of Phototrophic Bacteria as Revealed from Genome Analyses.</title>
        <authorList>
            <person name="Imhoff J.F."/>
            <person name="Rahn T."/>
            <person name="Kunzel S."/>
            <person name="Keller A."/>
            <person name="Neulinger S.C."/>
        </authorList>
    </citation>
    <scope>NUCLEOTIDE SEQUENCE</scope>
    <source>
        <strain evidence="3">DSM 9154</strain>
    </source>
</reference>
<dbReference type="EMBL" id="NRRE01000020">
    <property type="protein sequence ID" value="MBK1696876.1"/>
    <property type="molecule type" value="Genomic_DNA"/>
</dbReference>
<dbReference type="RefSeq" id="WP_027287328.1">
    <property type="nucleotide sequence ID" value="NZ_NRRE01000020.1"/>
</dbReference>
<dbReference type="Pfam" id="PF04186">
    <property type="entry name" value="FxsA"/>
    <property type="match status" value="1"/>
</dbReference>
<keyword evidence="2" id="KW-0812">Transmembrane</keyword>
<dbReference type="AlphaFoldDB" id="A0A934QH33"/>
<evidence type="ECO:0000313" key="4">
    <source>
        <dbReference type="Proteomes" id="UP000778970"/>
    </source>
</evidence>
<feature type="transmembrane region" description="Helical" evidence="2">
    <location>
        <begin position="27"/>
        <end position="47"/>
    </location>
</feature>
<sequence length="177" mass="19180">MGLLLLILFIAVPIIEIAVLIQVGGVIGLWPTLGLVILTAIVGSMELRAQGLATVNKLRQQLDQGQIPTQTLFDGVCLLFAGALLLTPGFVTDITGMLLFLAPFRRFLLKVIGPYVRRHAEARVYTQHSGHPGAGGPFGRGSRADDGVIDADYQDVTREGRDDGADDDRDPNNRLRH</sequence>
<dbReference type="PANTHER" id="PTHR35335">
    <property type="entry name" value="UPF0716 PROTEIN FXSA"/>
    <property type="match status" value="1"/>
</dbReference>
<dbReference type="PANTHER" id="PTHR35335:SF1">
    <property type="entry name" value="UPF0716 PROTEIN FXSA"/>
    <property type="match status" value="1"/>
</dbReference>
<protein>
    <submittedName>
        <fullName evidence="3">Uncharacterized protein</fullName>
    </submittedName>
</protein>
<dbReference type="GO" id="GO:0016020">
    <property type="term" value="C:membrane"/>
    <property type="evidence" value="ECO:0007669"/>
    <property type="project" value="InterPro"/>
</dbReference>
<dbReference type="Proteomes" id="UP000778970">
    <property type="component" value="Unassembled WGS sequence"/>
</dbReference>
<comment type="caution">
    <text evidence="3">The sequence shown here is derived from an EMBL/GenBank/DDBJ whole genome shotgun (WGS) entry which is preliminary data.</text>
</comment>
<reference evidence="3" key="1">
    <citation type="submission" date="2017-08" db="EMBL/GenBank/DDBJ databases">
        <authorList>
            <person name="Imhoff J.F."/>
            <person name="Rahn T."/>
            <person name="Kuenzel S."/>
            <person name="Neulinger S.C."/>
        </authorList>
    </citation>
    <scope>NUCLEOTIDE SEQUENCE</scope>
    <source>
        <strain evidence="3">DSM 9154</strain>
    </source>
</reference>
<evidence type="ECO:0000256" key="2">
    <source>
        <dbReference type="SAM" id="Phobius"/>
    </source>
</evidence>
<keyword evidence="2" id="KW-0472">Membrane</keyword>
<evidence type="ECO:0000313" key="3">
    <source>
        <dbReference type="EMBL" id="MBK1696876.1"/>
    </source>
</evidence>